<protein>
    <recommendedName>
        <fullName evidence="3">Regulatory protein YycH-like domain-containing protein</fullName>
    </recommendedName>
</protein>
<reference evidence="1 2" key="1">
    <citation type="submission" date="2020-08" db="EMBL/GenBank/DDBJ databases">
        <title>Genomic Encyclopedia of Type Strains, Phase IV (KMG-IV): sequencing the most valuable type-strain genomes for metagenomic binning, comparative biology and taxonomic classification.</title>
        <authorList>
            <person name="Goeker M."/>
        </authorList>
    </citation>
    <scope>NUCLEOTIDE SEQUENCE [LARGE SCALE GENOMIC DNA]</scope>
    <source>
        <strain evidence="1 2">DSM 17075</strain>
    </source>
</reference>
<organism evidence="1 2">
    <name type="scientific">Anoxybacteroides voinovskiense</name>
    <dbReference type="NCBI Taxonomy" id="230470"/>
    <lineage>
        <taxon>Bacteria</taxon>
        <taxon>Bacillati</taxon>
        <taxon>Bacillota</taxon>
        <taxon>Bacilli</taxon>
        <taxon>Bacillales</taxon>
        <taxon>Anoxybacillaceae</taxon>
        <taxon>Anoxybacteroides</taxon>
    </lineage>
</organism>
<dbReference type="RefSeq" id="WP_183183487.1">
    <property type="nucleotide sequence ID" value="NZ_BMNP01000047.1"/>
</dbReference>
<name>A0A840DNA4_9BACL</name>
<keyword evidence="2" id="KW-1185">Reference proteome</keyword>
<proteinExistence type="predicted"/>
<evidence type="ECO:0000313" key="1">
    <source>
        <dbReference type="EMBL" id="MBB4073115.1"/>
    </source>
</evidence>
<accession>A0A840DNA4</accession>
<dbReference type="AlphaFoldDB" id="A0A840DNA4"/>
<dbReference type="Proteomes" id="UP000559598">
    <property type="component" value="Unassembled WGS sequence"/>
</dbReference>
<sequence>MIGTGIYYHQVPAATNAKEEAVTQNNSLGQIPSLVLPTPGQAGAVELNFKMNAPVNRLPNQVPVYKFKYVNYTNEEVRELANKLGILGSVKSNSQMNALAVEDGYKYLEVQNGTGKILYINREHYNLKEINGRPKNIPTDSEAIQYATEFLKKMNWLPSNFKVAGVTENREIPGNLNPETDKGYVLSKSVHFYQYIDNKPLLGVSRIVVEVGDNGKIEVVRKNHKEHVNFADYPIKSVNVAIDELKNNKGIHNVVEGGHDPVIDDVTVSYWEDAGTIEEQPYLQPVYVFKGNYTLNGKQVPFLGVVPAVENNFVLQKPMEQPAQQHHPEKNGK</sequence>
<evidence type="ECO:0008006" key="3">
    <source>
        <dbReference type="Google" id="ProtNLM"/>
    </source>
</evidence>
<comment type="caution">
    <text evidence="1">The sequence shown here is derived from an EMBL/GenBank/DDBJ whole genome shotgun (WGS) entry which is preliminary data.</text>
</comment>
<gene>
    <name evidence="1" type="ORF">GGR02_000876</name>
</gene>
<dbReference type="EMBL" id="JACIDE010000004">
    <property type="protein sequence ID" value="MBB4073115.1"/>
    <property type="molecule type" value="Genomic_DNA"/>
</dbReference>
<evidence type="ECO:0000313" key="2">
    <source>
        <dbReference type="Proteomes" id="UP000559598"/>
    </source>
</evidence>